<dbReference type="AlphaFoldDB" id="A0AAN9IWI7"/>
<evidence type="ECO:0000313" key="1">
    <source>
        <dbReference type="EMBL" id="KAK7287276.1"/>
    </source>
</evidence>
<protein>
    <submittedName>
        <fullName evidence="1">Uncharacterized protein</fullName>
    </submittedName>
</protein>
<comment type="caution">
    <text evidence="1">The sequence shown here is derived from an EMBL/GenBank/DDBJ whole genome shotgun (WGS) entry which is preliminary data.</text>
</comment>
<reference evidence="1 2" key="1">
    <citation type="submission" date="2024-01" db="EMBL/GenBank/DDBJ databases">
        <title>The genomes of 5 underutilized Papilionoideae crops provide insights into root nodulation and disease resistanc.</title>
        <authorList>
            <person name="Yuan L."/>
        </authorList>
    </citation>
    <scope>NUCLEOTIDE SEQUENCE [LARGE SCALE GENOMIC DNA]</scope>
    <source>
        <strain evidence="1">ZHUSHIDOU_FW_LH</strain>
        <tissue evidence="1">Leaf</tissue>
    </source>
</reference>
<keyword evidence="2" id="KW-1185">Reference proteome</keyword>
<organism evidence="1 2">
    <name type="scientific">Crotalaria pallida</name>
    <name type="common">Smooth rattlebox</name>
    <name type="synonym">Crotalaria striata</name>
    <dbReference type="NCBI Taxonomy" id="3830"/>
    <lineage>
        <taxon>Eukaryota</taxon>
        <taxon>Viridiplantae</taxon>
        <taxon>Streptophyta</taxon>
        <taxon>Embryophyta</taxon>
        <taxon>Tracheophyta</taxon>
        <taxon>Spermatophyta</taxon>
        <taxon>Magnoliopsida</taxon>
        <taxon>eudicotyledons</taxon>
        <taxon>Gunneridae</taxon>
        <taxon>Pentapetalae</taxon>
        <taxon>rosids</taxon>
        <taxon>fabids</taxon>
        <taxon>Fabales</taxon>
        <taxon>Fabaceae</taxon>
        <taxon>Papilionoideae</taxon>
        <taxon>50 kb inversion clade</taxon>
        <taxon>genistoids sensu lato</taxon>
        <taxon>core genistoids</taxon>
        <taxon>Crotalarieae</taxon>
        <taxon>Crotalaria</taxon>
    </lineage>
</organism>
<name>A0AAN9IWI7_CROPI</name>
<gene>
    <name evidence="1" type="ORF">RIF29_00478</name>
</gene>
<accession>A0AAN9IWI7</accession>
<dbReference type="Proteomes" id="UP001372338">
    <property type="component" value="Unassembled WGS sequence"/>
</dbReference>
<proteinExistence type="predicted"/>
<sequence length="110" mass="12363">MCHLPTIDWLTNDTCHILMVPLEADGWLTNPEFENEKENLEEDPEEFLDGDESVEQFTIIPKYVPLDPPIAKEWQAGLTTISSRVSRVLEYTPAPPPAGLYDSDAASSRC</sequence>
<dbReference type="EMBL" id="JAYWIO010000001">
    <property type="protein sequence ID" value="KAK7287276.1"/>
    <property type="molecule type" value="Genomic_DNA"/>
</dbReference>
<evidence type="ECO:0000313" key="2">
    <source>
        <dbReference type="Proteomes" id="UP001372338"/>
    </source>
</evidence>